<dbReference type="Proteomes" id="UP000030853">
    <property type="component" value="Unassembled WGS sequence"/>
</dbReference>
<organism evidence="1 2">
    <name type="scientific">Pantoea rodasii</name>
    <dbReference type="NCBI Taxonomy" id="1076549"/>
    <lineage>
        <taxon>Bacteria</taxon>
        <taxon>Pseudomonadati</taxon>
        <taxon>Pseudomonadota</taxon>
        <taxon>Gammaproteobacteria</taxon>
        <taxon>Enterobacterales</taxon>
        <taxon>Erwiniaceae</taxon>
        <taxon>Pantoea</taxon>
    </lineage>
</organism>
<dbReference type="RefSeq" id="WP_039332562.1">
    <property type="nucleotide sequence ID" value="NZ_JTJJ01000054.1"/>
</dbReference>
<name>A0A0B1R3N8_9GAMM</name>
<evidence type="ECO:0008006" key="3">
    <source>
        <dbReference type="Google" id="ProtNLM"/>
    </source>
</evidence>
<gene>
    <name evidence="1" type="ORF">QU24_15040</name>
</gene>
<dbReference type="InterPro" id="IPR021269">
    <property type="entry name" value="DUF2848"/>
</dbReference>
<protein>
    <recommendedName>
        <fullName evidence="3">DUF2848 domain-containing protein</fullName>
    </recommendedName>
</protein>
<evidence type="ECO:0000313" key="1">
    <source>
        <dbReference type="EMBL" id="KHJ67244.1"/>
    </source>
</evidence>
<comment type="caution">
    <text evidence="1">The sequence shown here is derived from an EMBL/GenBank/DDBJ whole genome shotgun (WGS) entry which is preliminary data.</text>
</comment>
<dbReference type="Pfam" id="PF11010">
    <property type="entry name" value="DUF2848"/>
    <property type="match status" value="1"/>
</dbReference>
<dbReference type="AlphaFoldDB" id="A0A0B1R3N8"/>
<sequence>MHLQFTTGDNAATTLDVEVNRFIVAGWAGRDMDAVMHHIRELEALGVPAPGAVPLFYRVATNQLSQQSSLEVVGNETSGEAEPFMFFHQGEWWVSLTSDHTDRYLETFSVALSKQACIKPVARHAWRMSEVVEHWDSLELTSWIQEQGEWVVYQQGSLASLLTPQDLMTRYLEGEEAQEGVAMSCGTLGAIGGIRPASEFRMALHDPVLNRTLEHAYCTGALPVVA</sequence>
<reference evidence="1 2" key="1">
    <citation type="submission" date="2014-11" db="EMBL/GenBank/DDBJ databases">
        <title>Genome sequencing of Pantoea rodasii ND03.</title>
        <authorList>
            <person name="Muhamad Yunos N.Y."/>
            <person name="Chan K.-G."/>
        </authorList>
    </citation>
    <scope>NUCLEOTIDE SEQUENCE [LARGE SCALE GENOMIC DNA]</scope>
    <source>
        <strain evidence="1 2">ND03</strain>
    </source>
</reference>
<evidence type="ECO:0000313" key="2">
    <source>
        <dbReference type="Proteomes" id="UP000030853"/>
    </source>
</evidence>
<accession>A0A0B1R3N8</accession>
<dbReference type="EMBL" id="JTJJ01000054">
    <property type="protein sequence ID" value="KHJ67244.1"/>
    <property type="molecule type" value="Genomic_DNA"/>
</dbReference>
<proteinExistence type="predicted"/>